<dbReference type="eggNOG" id="KOG2014">
    <property type="taxonomic scope" value="Eukaryota"/>
</dbReference>
<dbReference type="AlphaFoldDB" id="Q758M6"/>
<sequence>MEEHTSTAGDANRPAKAYEQMEGEQKLDNDEIALYDRQIRLWGMAAQARMRNTRVLLVNFGALGGEVAKNLVLSGIGSLTILDNRVAAAEDLGSQFLLAEEDLGRLRAEVGAARLRDMNPRVSLAVDARNVTEQPAEYFAGHDLVVATDCSRADLEKINAACRARGVPFYAGGLHGLWGYVFVDLVQFDSTEEKAVTVDAPITALGSVSERREVVTVRREHEEDPRSAREIVTTRNYYRPFSEVLAQGTLAGRLTPRQLRRLLPALPLTLAAFLHGHGNDDVASFEAEVKKMCHQLGSSPSNVPAECTELFLRQIGVELPPVAAVIGGAMAQDIINTMGKRQSPLNNFVVLDGITLDMQIFEL</sequence>
<keyword evidence="4" id="KW-1185">Reference proteome</keyword>
<protein>
    <submittedName>
        <fullName evidence="3">AEL271Cp</fullName>
    </submittedName>
</protein>
<feature type="domain" description="THIF-type NAD/FAD binding fold" evidence="2">
    <location>
        <begin position="35"/>
        <end position="362"/>
    </location>
</feature>
<dbReference type="Proteomes" id="UP000000591">
    <property type="component" value="Chromosome V"/>
</dbReference>
<dbReference type="FunCoup" id="Q758M6">
    <property type="interactions" value="1250"/>
</dbReference>
<dbReference type="SUPFAM" id="SSF69572">
    <property type="entry name" value="Activating enzymes of the ubiquitin-like proteins"/>
    <property type="match status" value="1"/>
</dbReference>
<dbReference type="InterPro" id="IPR035985">
    <property type="entry name" value="Ubiquitin-activating_enz"/>
</dbReference>
<reference evidence="3 4" key="1">
    <citation type="journal article" date="2004" name="Science">
        <title>The Ashbya gossypii genome as a tool for mapping the ancient Saccharomyces cerevisiae genome.</title>
        <authorList>
            <person name="Dietrich F.S."/>
            <person name="Voegeli S."/>
            <person name="Brachat S."/>
            <person name="Lerch A."/>
            <person name="Gates K."/>
            <person name="Steiner S."/>
            <person name="Mohr C."/>
            <person name="Pohlmann R."/>
            <person name="Luedi P."/>
            <person name="Choi S."/>
            <person name="Wing R.A."/>
            <person name="Flavier A."/>
            <person name="Gaffney T.D."/>
            <person name="Philippsen P."/>
        </authorList>
    </citation>
    <scope>NUCLEOTIDE SEQUENCE [LARGE SCALE GENOMIC DNA]</scope>
    <source>
        <strain evidence="4">ATCC 10895 / CBS 109.51 / FGSC 9923 / NRRL Y-1056</strain>
    </source>
</reference>
<feature type="region of interest" description="Disordered" evidence="1">
    <location>
        <begin position="1"/>
        <end position="23"/>
    </location>
</feature>
<dbReference type="InterPro" id="IPR000594">
    <property type="entry name" value="ThiF_NAD_FAD-bd"/>
</dbReference>
<dbReference type="OMA" id="EFFGQFD"/>
<organism evidence="3 4">
    <name type="scientific">Eremothecium gossypii (strain ATCC 10895 / CBS 109.51 / FGSC 9923 / NRRL Y-1056)</name>
    <name type="common">Yeast</name>
    <name type="synonym">Ashbya gossypii</name>
    <dbReference type="NCBI Taxonomy" id="284811"/>
    <lineage>
        <taxon>Eukaryota</taxon>
        <taxon>Fungi</taxon>
        <taxon>Dikarya</taxon>
        <taxon>Ascomycota</taxon>
        <taxon>Saccharomycotina</taxon>
        <taxon>Saccharomycetes</taxon>
        <taxon>Saccharomycetales</taxon>
        <taxon>Saccharomycetaceae</taxon>
        <taxon>Eremothecium</taxon>
    </lineage>
</organism>
<dbReference type="HOGENOM" id="CLU_002556_4_1_1"/>
<dbReference type="GO" id="GO:0031510">
    <property type="term" value="C:SUMO activating enzyme complex"/>
    <property type="evidence" value="ECO:0000318"/>
    <property type="project" value="GO_Central"/>
</dbReference>
<dbReference type="CDD" id="cd01492">
    <property type="entry name" value="Aos1_SUMO"/>
    <property type="match status" value="1"/>
</dbReference>
<dbReference type="STRING" id="284811.Q758M6"/>
<dbReference type="InterPro" id="IPR045886">
    <property type="entry name" value="ThiF/MoeB/HesA"/>
</dbReference>
<dbReference type="KEGG" id="ago:AGOS_AEL271C"/>
<dbReference type="GO" id="GO:0016925">
    <property type="term" value="P:protein sumoylation"/>
    <property type="evidence" value="ECO:0000318"/>
    <property type="project" value="GO_Central"/>
</dbReference>
<evidence type="ECO:0000313" key="4">
    <source>
        <dbReference type="Proteomes" id="UP000000591"/>
    </source>
</evidence>
<evidence type="ECO:0000256" key="1">
    <source>
        <dbReference type="SAM" id="MobiDB-lite"/>
    </source>
</evidence>
<dbReference type="GeneID" id="4620769"/>
<dbReference type="InParanoid" id="Q758M6"/>
<reference evidence="4" key="2">
    <citation type="journal article" date="2013" name="G3 (Bethesda)">
        <title>Genomes of Ashbya fungi isolated from insects reveal four mating-type loci, numerous translocations, lack of transposons, and distinct gene duplications.</title>
        <authorList>
            <person name="Dietrich F.S."/>
            <person name="Voegeli S."/>
            <person name="Kuo S."/>
            <person name="Philippsen P."/>
        </authorList>
    </citation>
    <scope>GENOME REANNOTATION</scope>
    <source>
        <strain evidence="4">ATCC 10895 / CBS 109.51 / FGSC 9923 / NRRL Y-1056</strain>
    </source>
</reference>
<evidence type="ECO:0000313" key="3">
    <source>
        <dbReference type="EMBL" id="AAS52413.2"/>
    </source>
</evidence>
<accession>Q758M6</accession>
<dbReference type="RefSeq" id="NP_984589.2">
    <property type="nucleotide sequence ID" value="NM_209942.2"/>
</dbReference>
<name>Q758M6_EREGS</name>
<dbReference type="Pfam" id="PF00899">
    <property type="entry name" value="ThiF"/>
    <property type="match status" value="1"/>
</dbReference>
<proteinExistence type="predicted"/>
<dbReference type="GO" id="GO:0019948">
    <property type="term" value="F:SUMO activating enzyme activity"/>
    <property type="evidence" value="ECO:0000318"/>
    <property type="project" value="GO_Central"/>
</dbReference>
<dbReference type="Gene3D" id="3.40.50.720">
    <property type="entry name" value="NAD(P)-binding Rossmann-like Domain"/>
    <property type="match status" value="1"/>
</dbReference>
<dbReference type="EMBL" id="AE016818">
    <property type="protein sequence ID" value="AAS52413.2"/>
    <property type="molecule type" value="Genomic_DNA"/>
</dbReference>
<dbReference type="PANTHER" id="PTHR10953:SF162">
    <property type="entry name" value="SUMO-ACTIVATING ENZYME SUBUNIT 1"/>
    <property type="match status" value="1"/>
</dbReference>
<dbReference type="OrthoDB" id="1708823at2759"/>
<dbReference type="GO" id="GO:0005737">
    <property type="term" value="C:cytoplasm"/>
    <property type="evidence" value="ECO:0000318"/>
    <property type="project" value="GO_Central"/>
</dbReference>
<evidence type="ECO:0000259" key="2">
    <source>
        <dbReference type="Pfam" id="PF00899"/>
    </source>
</evidence>
<dbReference type="PANTHER" id="PTHR10953">
    <property type="entry name" value="UBIQUITIN-ACTIVATING ENZYME E1"/>
    <property type="match status" value="1"/>
</dbReference>
<gene>
    <name evidence="3" type="ORF">AGOS_AEL271C</name>
</gene>